<dbReference type="Gramene" id="TraesCAD_scaffold_032141_01G000500.1">
    <property type="protein sequence ID" value="TraesCAD_scaffold_032141_01G000500.1"/>
    <property type="gene ID" value="TraesCAD_scaffold_032141_01G000500"/>
</dbReference>
<name>A0A3B6C121_WHEAT</name>
<protein>
    <submittedName>
        <fullName evidence="1">Uncharacterized protein</fullName>
    </submittedName>
</protein>
<dbReference type="Gramene" id="TraesWEE_scaffold_114590_01G000200.1">
    <property type="protein sequence ID" value="TraesWEE_scaffold_114590_01G000200.1"/>
    <property type="gene ID" value="TraesWEE_scaffold_114590_01G000200"/>
</dbReference>
<dbReference type="Gramene" id="TraesMAC2B03G00872940.1">
    <property type="protein sequence ID" value="TraesMAC2B03G00872940.1.CDS1"/>
    <property type="gene ID" value="TraesMAC2B03G00872940"/>
</dbReference>
<dbReference type="Gramene" id="TraesJAG2B03G00873460.1">
    <property type="protein sequence ID" value="TraesJAG2B03G00873460.1.CDS1"/>
    <property type="gene ID" value="TraesJAG2B03G00873460"/>
</dbReference>
<dbReference type="Gramene" id="TraesRN2B0100369100.1">
    <property type="protein sequence ID" value="TraesRN2B0100369100.1"/>
    <property type="gene ID" value="TraesRN2B0100369100"/>
</dbReference>
<organism evidence="1">
    <name type="scientific">Triticum aestivum</name>
    <name type="common">Wheat</name>
    <dbReference type="NCBI Taxonomy" id="4565"/>
    <lineage>
        <taxon>Eukaryota</taxon>
        <taxon>Viridiplantae</taxon>
        <taxon>Streptophyta</taxon>
        <taxon>Embryophyta</taxon>
        <taxon>Tracheophyta</taxon>
        <taxon>Spermatophyta</taxon>
        <taxon>Magnoliopsida</taxon>
        <taxon>Liliopsida</taxon>
        <taxon>Poales</taxon>
        <taxon>Poaceae</taxon>
        <taxon>BOP clade</taxon>
        <taxon>Pooideae</taxon>
        <taxon>Triticodae</taxon>
        <taxon>Triticeae</taxon>
        <taxon>Triticinae</taxon>
        <taxon>Triticum</taxon>
    </lineage>
</organism>
<dbReference type="Gramene" id="TraesCLE_scaffold_023214_01G000500.1">
    <property type="protein sequence ID" value="TraesCLE_scaffold_023214_01G000500.1"/>
    <property type="gene ID" value="TraesCLE_scaffold_023214_01G000500"/>
</dbReference>
<dbReference type="Gramene" id="TraesSYM2B03G00885200.1">
    <property type="protein sequence ID" value="TraesSYM2B03G00885200.1.CDS1"/>
    <property type="gene ID" value="TraesSYM2B03G00885200"/>
</dbReference>
<dbReference type="OrthoDB" id="686392at2759"/>
<dbReference type="Gramene" id="TraesROB_scaffold_034155_01G000500.1">
    <property type="protein sequence ID" value="TraesROB_scaffold_034155_01G000500.1"/>
    <property type="gene ID" value="TraesROB_scaffold_034155_01G000500"/>
</dbReference>
<accession>A0A3B6C121</accession>
<dbReference type="Gramene" id="TraesARI2B03G00884810.1">
    <property type="protein sequence ID" value="TraesARI2B03G00884810.1.CDS1"/>
    <property type="gene ID" value="TraesARI2B03G00884810"/>
</dbReference>
<dbReference type="Gramene" id="TraesSTA2B03G00874610.1">
    <property type="protein sequence ID" value="TraesSTA2B03G00874610.1.CDS1"/>
    <property type="gene ID" value="TraesSTA2B03G00874610"/>
</dbReference>
<dbReference type="Gramene" id="TraesJUL2B03G00878620.1">
    <property type="protein sequence ID" value="TraesJUL2B03G00878620.1.CDS1"/>
    <property type="gene ID" value="TraesJUL2B03G00878620"/>
</dbReference>
<dbReference type="Gramene" id="TraesCS2B02G149200.1">
    <property type="protein sequence ID" value="TraesCS2B02G149200.1.cds1"/>
    <property type="gene ID" value="TraesCS2B02G149200"/>
</dbReference>
<dbReference type="Proteomes" id="UP000019116">
    <property type="component" value="Chromosome 2B"/>
</dbReference>
<evidence type="ECO:0000313" key="2">
    <source>
        <dbReference type="Proteomes" id="UP000019116"/>
    </source>
</evidence>
<dbReference type="EnsemblPlants" id="TraesCS2B02G149200.1">
    <property type="protein sequence ID" value="TraesCS2B02G149200.1.cds1"/>
    <property type="gene ID" value="TraesCS2B02G149200"/>
</dbReference>
<sequence length="89" mass="10120">MHHISTTTWTVSASVKEWWDSNLQIRLGSPKALASLMMLISWEVWTERNARVFRNVAVPSVVIINNIKHEASLWALAGAKHLSIVMPRE</sequence>
<dbReference type="Gramene" id="TraesLDM2B03G00875600.1">
    <property type="protein sequence ID" value="TraesLDM2B03G00875600.1.CDS1"/>
    <property type="gene ID" value="TraesLDM2B03G00875600"/>
</dbReference>
<dbReference type="Gramene" id="TraesCS2B03G0361000.1">
    <property type="protein sequence ID" value="TraesCS2B03G0361000.1.CDS1"/>
    <property type="gene ID" value="TraesCS2B03G0361000"/>
</dbReference>
<reference evidence="1" key="2">
    <citation type="submission" date="2018-10" db="UniProtKB">
        <authorList>
            <consortium name="EnsemblPlants"/>
        </authorList>
    </citation>
    <scope>IDENTIFICATION</scope>
</reference>
<keyword evidence="2" id="KW-1185">Reference proteome</keyword>
<dbReference type="OMA" id="WEMCKER"/>
<proteinExistence type="predicted"/>
<dbReference type="AlphaFoldDB" id="A0A3B6C121"/>
<evidence type="ECO:0000313" key="1">
    <source>
        <dbReference type="EnsemblPlants" id="TraesCS2B02G149200.1.cds1"/>
    </source>
</evidence>
<reference evidence="1" key="1">
    <citation type="submission" date="2018-08" db="EMBL/GenBank/DDBJ databases">
        <authorList>
            <person name="Rossello M."/>
        </authorList>
    </citation>
    <scope>NUCLEOTIDE SEQUENCE [LARGE SCALE GENOMIC DNA]</scope>
    <source>
        <strain evidence="1">cv. Chinese Spring</strain>
    </source>
</reference>